<accession>A0A7W3YCJ4</accession>
<keyword evidence="4" id="KW-1185">Reference proteome</keyword>
<dbReference type="AlphaFoldDB" id="A0A7W3YCJ4"/>
<evidence type="ECO:0000313" key="3">
    <source>
        <dbReference type="Proteomes" id="UP000518255"/>
    </source>
</evidence>
<dbReference type="Proteomes" id="UP000544052">
    <property type="component" value="Unassembled WGS sequence"/>
</dbReference>
<proteinExistence type="predicted"/>
<protein>
    <submittedName>
        <fullName evidence="2">DUF177 domain-containing protein</fullName>
    </submittedName>
</protein>
<comment type="caution">
    <text evidence="2">The sequence shown here is derived from an EMBL/GenBank/DDBJ whole genome shotgun (WGS) entry which is preliminary data.</text>
</comment>
<evidence type="ECO:0000313" key="4">
    <source>
        <dbReference type="Proteomes" id="UP000544052"/>
    </source>
</evidence>
<gene>
    <name evidence="2" type="ORF">H5R63_08295</name>
    <name evidence="1" type="ORF">H5R64_08005</name>
</gene>
<dbReference type="InterPro" id="IPR003772">
    <property type="entry name" value="YceD"/>
</dbReference>
<name>A0A7W3YCJ4_9LACO</name>
<sequence length="188" mass="21343">MKWSIAELHRYSDEPLHIQTTLDLNKILTASFPDTILAVQPVKVDGYVSYDQGDVTVNAHVETTVTVPSSRSLTPVALTLNFSFTETYIDDPAHLSRYEDDEENDEIIFVLKHGEKIDFDEAVAENIVEQIPLRVLSDDERNGKSLPNGKGWEVITEDDYKANQQNAKKVDPRLAKLKKLFPDQDEKK</sequence>
<organism evidence="2 3">
    <name type="scientific">Limosilactobacillus fastidiosus</name>
    <dbReference type="NCBI Taxonomy" id="2759855"/>
    <lineage>
        <taxon>Bacteria</taxon>
        <taxon>Bacillati</taxon>
        <taxon>Bacillota</taxon>
        <taxon>Bacilli</taxon>
        <taxon>Lactobacillales</taxon>
        <taxon>Lactobacillaceae</taxon>
        <taxon>Limosilactobacillus</taxon>
    </lineage>
</organism>
<dbReference type="EMBL" id="JACIUZ010000044">
    <property type="protein sequence ID" value="MBB1063697.1"/>
    <property type="molecule type" value="Genomic_DNA"/>
</dbReference>
<evidence type="ECO:0000313" key="1">
    <source>
        <dbReference type="EMBL" id="MBB1063697.1"/>
    </source>
</evidence>
<evidence type="ECO:0000313" key="2">
    <source>
        <dbReference type="EMBL" id="MBB1086774.1"/>
    </source>
</evidence>
<dbReference type="Proteomes" id="UP000518255">
    <property type="component" value="Unassembled WGS sequence"/>
</dbReference>
<reference evidence="3 4" key="1">
    <citation type="submission" date="2020-07" db="EMBL/GenBank/DDBJ databases">
        <title>Description of Limosilactobacillus balticus sp. nov., Limosilactobacillus agrestis sp. nov., Limosilactobacillus albertensis sp. nov., Limosilactobacillus rudii sp. nov., Limosilactobacillus fastidiosus sp. nov., five novel Limosilactobacillus species isolated from the vertebrate gastrointestinal tract, and proposal of 6 subspecies of Limosilactobacillus reuteri adapted to the gastrointestinal tract of specific vertebrate hosts.</title>
        <authorList>
            <person name="Li F."/>
            <person name="Cheng C."/>
            <person name="Zheng J."/>
            <person name="Quevedo R.M."/>
            <person name="Li J."/>
            <person name="Roos S."/>
            <person name="Gaenzle M.G."/>
            <person name="Walter J."/>
        </authorList>
    </citation>
    <scope>NUCLEOTIDE SEQUENCE [LARGE SCALE GENOMIC DNA]</scope>
    <source>
        <strain evidence="2 3">WF-MA3-C</strain>
        <strain evidence="1 4">WF-MO7-1</strain>
    </source>
</reference>
<dbReference type="EMBL" id="JACIUY010000064">
    <property type="protein sequence ID" value="MBB1086774.1"/>
    <property type="molecule type" value="Genomic_DNA"/>
</dbReference>
<dbReference type="RefSeq" id="WP_182581634.1">
    <property type="nucleotide sequence ID" value="NZ_JACIUY010000064.1"/>
</dbReference>
<dbReference type="Pfam" id="PF02620">
    <property type="entry name" value="YceD"/>
    <property type="match status" value="1"/>
</dbReference>